<dbReference type="OrthoDB" id="9810341at2"/>
<keyword evidence="1" id="KW-0479">Metal-binding</keyword>
<gene>
    <name evidence="3" type="ORF">E1261_01165</name>
</gene>
<dbReference type="AlphaFoldDB" id="A0A4R4QJV4"/>
<dbReference type="PANTHER" id="PTHR43048:SF3">
    <property type="entry name" value="METHYLMALONYL-COA EPIMERASE, MITOCHONDRIAL"/>
    <property type="match status" value="1"/>
</dbReference>
<dbReference type="Pfam" id="PF00903">
    <property type="entry name" value="Glyoxalase"/>
    <property type="match status" value="1"/>
</dbReference>
<sequence>MVVISDERSPTEALVVGLHHVAIQTHRLDDTVAWYVAFLGGEQTWTLTEFSDLTRERLPGISRLTEVRIGNQHLHLFERTDLDPRDPAARVEGVQHLCFQVRDAEHLETLRVRWLELADADRFAGRTANPPTAIVEDSDGIRCFYADDPDGTELELVWIPTTTGQG</sequence>
<feature type="domain" description="VOC" evidence="2">
    <location>
        <begin position="17"/>
        <end position="159"/>
    </location>
</feature>
<dbReference type="CDD" id="cd06587">
    <property type="entry name" value="VOC"/>
    <property type="match status" value="1"/>
</dbReference>
<dbReference type="InterPro" id="IPR004360">
    <property type="entry name" value="Glyas_Fos-R_dOase_dom"/>
</dbReference>
<protein>
    <submittedName>
        <fullName evidence="3">VOC family protein</fullName>
    </submittedName>
</protein>
<dbReference type="InterPro" id="IPR051785">
    <property type="entry name" value="MMCE/EMCE_epimerase"/>
</dbReference>
<evidence type="ECO:0000313" key="4">
    <source>
        <dbReference type="Proteomes" id="UP000295075"/>
    </source>
</evidence>
<comment type="caution">
    <text evidence="3">The sequence shown here is derived from an EMBL/GenBank/DDBJ whole genome shotgun (WGS) entry which is preliminary data.</text>
</comment>
<organism evidence="3 4">
    <name type="scientific">Kribbella albertanoniae</name>
    <dbReference type="NCBI Taxonomy" id="1266829"/>
    <lineage>
        <taxon>Bacteria</taxon>
        <taxon>Bacillati</taxon>
        <taxon>Actinomycetota</taxon>
        <taxon>Actinomycetes</taxon>
        <taxon>Propionibacteriales</taxon>
        <taxon>Kribbellaceae</taxon>
        <taxon>Kribbella</taxon>
    </lineage>
</organism>
<accession>A0A4R4QJV4</accession>
<dbReference type="Gene3D" id="3.10.180.10">
    <property type="entry name" value="2,3-Dihydroxybiphenyl 1,2-Dioxygenase, domain 1"/>
    <property type="match status" value="1"/>
</dbReference>
<dbReference type="GO" id="GO:0046872">
    <property type="term" value="F:metal ion binding"/>
    <property type="evidence" value="ECO:0007669"/>
    <property type="project" value="UniProtKB-KW"/>
</dbReference>
<evidence type="ECO:0000313" key="3">
    <source>
        <dbReference type="EMBL" id="TDC35502.1"/>
    </source>
</evidence>
<dbReference type="InterPro" id="IPR029068">
    <property type="entry name" value="Glyas_Bleomycin-R_OHBP_Dase"/>
</dbReference>
<proteinExistence type="predicted"/>
<reference evidence="3 4" key="1">
    <citation type="submission" date="2019-03" db="EMBL/GenBank/DDBJ databases">
        <title>Draft genome sequences of novel Actinobacteria.</title>
        <authorList>
            <person name="Sahin N."/>
            <person name="Ay H."/>
            <person name="Saygin H."/>
        </authorList>
    </citation>
    <scope>NUCLEOTIDE SEQUENCE [LARGE SCALE GENOMIC DNA]</scope>
    <source>
        <strain evidence="3 4">JCM 30547</strain>
    </source>
</reference>
<evidence type="ECO:0000259" key="2">
    <source>
        <dbReference type="PROSITE" id="PS51819"/>
    </source>
</evidence>
<dbReference type="EMBL" id="SMKA01000002">
    <property type="protein sequence ID" value="TDC35502.1"/>
    <property type="molecule type" value="Genomic_DNA"/>
</dbReference>
<name>A0A4R4QJV4_9ACTN</name>
<dbReference type="InterPro" id="IPR037523">
    <property type="entry name" value="VOC_core"/>
</dbReference>
<dbReference type="PANTHER" id="PTHR43048">
    <property type="entry name" value="METHYLMALONYL-COA EPIMERASE"/>
    <property type="match status" value="1"/>
</dbReference>
<evidence type="ECO:0000256" key="1">
    <source>
        <dbReference type="ARBA" id="ARBA00022723"/>
    </source>
</evidence>
<dbReference type="PROSITE" id="PS51819">
    <property type="entry name" value="VOC"/>
    <property type="match status" value="1"/>
</dbReference>
<dbReference type="RefSeq" id="WP_132400318.1">
    <property type="nucleotide sequence ID" value="NZ_SMKA01000002.1"/>
</dbReference>
<dbReference type="GO" id="GO:0046491">
    <property type="term" value="P:L-methylmalonyl-CoA metabolic process"/>
    <property type="evidence" value="ECO:0007669"/>
    <property type="project" value="TreeGrafter"/>
</dbReference>
<dbReference type="GO" id="GO:0004493">
    <property type="term" value="F:methylmalonyl-CoA epimerase activity"/>
    <property type="evidence" value="ECO:0007669"/>
    <property type="project" value="TreeGrafter"/>
</dbReference>
<dbReference type="SUPFAM" id="SSF54593">
    <property type="entry name" value="Glyoxalase/Bleomycin resistance protein/Dihydroxybiphenyl dioxygenase"/>
    <property type="match status" value="1"/>
</dbReference>
<dbReference type="Proteomes" id="UP000295075">
    <property type="component" value="Unassembled WGS sequence"/>
</dbReference>
<keyword evidence="4" id="KW-1185">Reference proteome</keyword>